<sequence length="144" mass="16115">MTDLRSTAREAENLLGSGYTKLGKWSLGQACFHLRVVLDCSIDGYPWYFTLFAPLRPIVRRTLLPRVLSGDSPRGIPTTPIYIPGNDLEDAAEVAAYGESVERFLNYPGSYHPHPGFGRLDRETFEKVYAGHAAHHLRFLLPAV</sequence>
<accession>A0A2S8FW35</accession>
<dbReference type="AlphaFoldDB" id="A0A2S8FW35"/>
<evidence type="ECO:0008006" key="3">
    <source>
        <dbReference type="Google" id="ProtNLM"/>
    </source>
</evidence>
<proteinExistence type="predicted"/>
<gene>
    <name evidence="1" type="ORF">C5Y83_08430</name>
</gene>
<protein>
    <recommendedName>
        <fullName evidence="3">DUF1569 domain-containing protein</fullName>
    </recommendedName>
</protein>
<dbReference type="Proteomes" id="UP000238322">
    <property type="component" value="Unassembled WGS sequence"/>
</dbReference>
<name>A0A2S8FW35_9BACT</name>
<dbReference type="InterPro" id="IPR011463">
    <property type="entry name" value="DUF1569"/>
</dbReference>
<reference evidence="1 2" key="1">
    <citation type="submission" date="2018-02" db="EMBL/GenBank/DDBJ databases">
        <title>Comparative genomes isolates from brazilian mangrove.</title>
        <authorList>
            <person name="Araujo J.E."/>
            <person name="Taketani R.G."/>
            <person name="Silva M.C.P."/>
            <person name="Loureco M.V."/>
            <person name="Andreote F.D."/>
        </authorList>
    </citation>
    <scope>NUCLEOTIDE SEQUENCE [LARGE SCALE GENOMIC DNA]</scope>
    <source>
        <strain evidence="1 2">Hex-1 MGV</strain>
    </source>
</reference>
<evidence type="ECO:0000313" key="1">
    <source>
        <dbReference type="EMBL" id="PQO36402.1"/>
    </source>
</evidence>
<organism evidence="1 2">
    <name type="scientific">Blastopirellula marina</name>
    <dbReference type="NCBI Taxonomy" id="124"/>
    <lineage>
        <taxon>Bacteria</taxon>
        <taxon>Pseudomonadati</taxon>
        <taxon>Planctomycetota</taxon>
        <taxon>Planctomycetia</taxon>
        <taxon>Pirellulales</taxon>
        <taxon>Pirellulaceae</taxon>
        <taxon>Blastopirellula</taxon>
    </lineage>
</organism>
<dbReference type="OrthoDB" id="282689at2"/>
<evidence type="ECO:0000313" key="2">
    <source>
        <dbReference type="Proteomes" id="UP000238322"/>
    </source>
</evidence>
<comment type="caution">
    <text evidence="1">The sequence shown here is derived from an EMBL/GenBank/DDBJ whole genome shotgun (WGS) entry which is preliminary data.</text>
</comment>
<dbReference type="Pfam" id="PF07606">
    <property type="entry name" value="DUF1569"/>
    <property type="match status" value="1"/>
</dbReference>
<dbReference type="EMBL" id="PUHY01000006">
    <property type="protein sequence ID" value="PQO36402.1"/>
    <property type="molecule type" value="Genomic_DNA"/>
</dbReference>